<feature type="compositionally biased region" description="Acidic residues" evidence="1">
    <location>
        <begin position="363"/>
        <end position="373"/>
    </location>
</feature>
<dbReference type="AlphaFoldDB" id="A0A6G1I6H3"/>
<dbReference type="EMBL" id="ML996689">
    <property type="protein sequence ID" value="KAF2403862.1"/>
    <property type="molecule type" value="Genomic_DNA"/>
</dbReference>
<accession>A0A6G1I6H3</accession>
<organism evidence="4 5">
    <name type="scientific">Trichodelitschia bisporula</name>
    <dbReference type="NCBI Taxonomy" id="703511"/>
    <lineage>
        <taxon>Eukaryota</taxon>
        <taxon>Fungi</taxon>
        <taxon>Dikarya</taxon>
        <taxon>Ascomycota</taxon>
        <taxon>Pezizomycotina</taxon>
        <taxon>Dothideomycetes</taxon>
        <taxon>Dothideomycetes incertae sedis</taxon>
        <taxon>Phaeotrichales</taxon>
        <taxon>Phaeotrichaceae</taxon>
        <taxon>Trichodelitschia</taxon>
    </lineage>
</organism>
<dbReference type="Proteomes" id="UP000799640">
    <property type="component" value="Unassembled WGS sequence"/>
</dbReference>
<name>A0A6G1I6H3_9PEZI</name>
<feature type="region of interest" description="Disordered" evidence="1">
    <location>
        <begin position="363"/>
        <end position="428"/>
    </location>
</feature>
<keyword evidence="2" id="KW-1133">Transmembrane helix</keyword>
<evidence type="ECO:0000313" key="5">
    <source>
        <dbReference type="Proteomes" id="UP000799640"/>
    </source>
</evidence>
<feature type="compositionally biased region" description="Basic and acidic residues" evidence="1">
    <location>
        <begin position="409"/>
        <end position="422"/>
    </location>
</feature>
<feature type="region of interest" description="Disordered" evidence="1">
    <location>
        <begin position="156"/>
        <end position="203"/>
    </location>
</feature>
<evidence type="ECO:0000313" key="4">
    <source>
        <dbReference type="EMBL" id="KAF2403862.1"/>
    </source>
</evidence>
<feature type="compositionally biased region" description="Low complexity" evidence="1">
    <location>
        <begin position="156"/>
        <end position="191"/>
    </location>
</feature>
<protein>
    <recommendedName>
        <fullName evidence="6">Mid2 domain-containing protein</fullName>
    </recommendedName>
</protein>
<feature type="region of interest" description="Disordered" evidence="1">
    <location>
        <begin position="35"/>
        <end position="55"/>
    </location>
</feature>
<feature type="signal peptide" evidence="3">
    <location>
        <begin position="1"/>
        <end position="23"/>
    </location>
</feature>
<keyword evidence="5" id="KW-1185">Reference proteome</keyword>
<keyword evidence="2" id="KW-0472">Membrane</keyword>
<reference evidence="4" key="1">
    <citation type="journal article" date="2020" name="Stud. Mycol.">
        <title>101 Dothideomycetes genomes: a test case for predicting lifestyles and emergence of pathogens.</title>
        <authorList>
            <person name="Haridas S."/>
            <person name="Albert R."/>
            <person name="Binder M."/>
            <person name="Bloem J."/>
            <person name="Labutti K."/>
            <person name="Salamov A."/>
            <person name="Andreopoulos B."/>
            <person name="Baker S."/>
            <person name="Barry K."/>
            <person name="Bills G."/>
            <person name="Bluhm B."/>
            <person name="Cannon C."/>
            <person name="Castanera R."/>
            <person name="Culley D."/>
            <person name="Daum C."/>
            <person name="Ezra D."/>
            <person name="Gonzalez J."/>
            <person name="Henrissat B."/>
            <person name="Kuo A."/>
            <person name="Liang C."/>
            <person name="Lipzen A."/>
            <person name="Lutzoni F."/>
            <person name="Magnuson J."/>
            <person name="Mondo S."/>
            <person name="Nolan M."/>
            <person name="Ohm R."/>
            <person name="Pangilinan J."/>
            <person name="Park H.-J."/>
            <person name="Ramirez L."/>
            <person name="Alfaro M."/>
            <person name="Sun H."/>
            <person name="Tritt A."/>
            <person name="Yoshinaga Y."/>
            <person name="Zwiers L.-H."/>
            <person name="Turgeon B."/>
            <person name="Goodwin S."/>
            <person name="Spatafora J."/>
            <person name="Crous P."/>
            <person name="Grigoriev I."/>
        </authorList>
    </citation>
    <scope>NUCLEOTIDE SEQUENCE</scope>
    <source>
        <strain evidence="4">CBS 262.69</strain>
    </source>
</reference>
<feature type="chain" id="PRO_5026290856" description="Mid2 domain-containing protein" evidence="3">
    <location>
        <begin position="24"/>
        <end position="428"/>
    </location>
</feature>
<feature type="compositionally biased region" description="Low complexity" evidence="1">
    <location>
        <begin position="374"/>
        <end position="386"/>
    </location>
</feature>
<proteinExistence type="predicted"/>
<keyword evidence="2" id="KW-0812">Transmembrane</keyword>
<evidence type="ECO:0000256" key="1">
    <source>
        <dbReference type="SAM" id="MobiDB-lite"/>
    </source>
</evidence>
<gene>
    <name evidence="4" type="ORF">EJ06DRAFT_527459</name>
</gene>
<sequence>MWYSPALLAFLASITLTPQPVAGAGLKARQLSEAASTASTPASDASATPSSDGAATTAGPDLVIVGLPSDQAAALASVIQSLDPTVSLEVIVSNDGSVSVLQPSSLADAVSAESQTLFTPSAFASMAISTAMPTMPSSATPSSLVVSFSTLSLTSTSSTTSSASSSTSSSTTSSSTSTSASSSSSSSSTPTGVPLPAQTSQPSHAIPGHVIAGVVIGIVSAAILTVAAAIYFLRRRRPQPRPSSPGVYPQEAFLYDPPVTPPPEPANIPSGPTAYTPYAPKAGVGNRRPEMQSLLPTGNGFRPNSGFDFGTGTNGGAYPGSAPFVPAMTSASGAAAMAARRGRRRSGSVGTYAPIYEEVDLADGGEPFVDDPGEGSSRMGSRRGSMGQNGGRPNLGLDPPVKPFGYVRPNEEVSPRMRELRRTWGWQE</sequence>
<feature type="region of interest" description="Disordered" evidence="1">
    <location>
        <begin position="237"/>
        <end position="290"/>
    </location>
</feature>
<evidence type="ECO:0000256" key="2">
    <source>
        <dbReference type="SAM" id="Phobius"/>
    </source>
</evidence>
<feature type="transmembrane region" description="Helical" evidence="2">
    <location>
        <begin position="210"/>
        <end position="233"/>
    </location>
</feature>
<evidence type="ECO:0008006" key="6">
    <source>
        <dbReference type="Google" id="ProtNLM"/>
    </source>
</evidence>
<keyword evidence="3" id="KW-0732">Signal</keyword>
<evidence type="ECO:0000256" key="3">
    <source>
        <dbReference type="SAM" id="SignalP"/>
    </source>
</evidence>